<accession>A0A1H3ETT5</accession>
<name>A0A1H3ETT5_9BURK</name>
<evidence type="ECO:0000313" key="3">
    <source>
        <dbReference type="Proteomes" id="UP000183417"/>
    </source>
</evidence>
<feature type="region of interest" description="Disordered" evidence="1">
    <location>
        <begin position="49"/>
        <end position="78"/>
    </location>
</feature>
<dbReference type="AlphaFoldDB" id="A0A1H3ETT5"/>
<gene>
    <name evidence="2" type="ORF">SAMN05421547_101366</name>
</gene>
<dbReference type="Proteomes" id="UP000183417">
    <property type="component" value="Unassembled WGS sequence"/>
</dbReference>
<evidence type="ECO:0000256" key="1">
    <source>
        <dbReference type="SAM" id="MobiDB-lite"/>
    </source>
</evidence>
<organism evidence="2 3">
    <name type="scientific">Delftia lacustris</name>
    <dbReference type="NCBI Taxonomy" id="558537"/>
    <lineage>
        <taxon>Bacteria</taxon>
        <taxon>Pseudomonadati</taxon>
        <taxon>Pseudomonadota</taxon>
        <taxon>Betaproteobacteria</taxon>
        <taxon>Burkholderiales</taxon>
        <taxon>Comamonadaceae</taxon>
        <taxon>Delftia</taxon>
    </lineage>
</organism>
<proteinExistence type="predicted"/>
<reference evidence="2 3" key="1">
    <citation type="submission" date="2016-10" db="EMBL/GenBank/DDBJ databases">
        <authorList>
            <person name="de Groot N.N."/>
        </authorList>
    </citation>
    <scope>NUCLEOTIDE SEQUENCE [LARGE SCALE GENOMIC DNA]</scope>
    <source>
        <strain evidence="2 3">LMG 24775</strain>
    </source>
</reference>
<dbReference type="EMBL" id="FNPE01000001">
    <property type="protein sequence ID" value="SDX82173.1"/>
    <property type="molecule type" value="Genomic_DNA"/>
</dbReference>
<sequence length="78" mass="8662">MACREQKPTSLHGHWRPRRMTDIMMQCSMSPASSGRLRHRSLTGIKAGPVNLATQATEPRSHDSIPRPGAFRPGVPMQ</sequence>
<evidence type="ECO:0000313" key="2">
    <source>
        <dbReference type="EMBL" id="SDX82173.1"/>
    </source>
</evidence>
<protein>
    <submittedName>
        <fullName evidence="2">Uncharacterized protein</fullName>
    </submittedName>
</protein>